<dbReference type="SUPFAM" id="SSF51679">
    <property type="entry name" value="Bacterial luciferase-like"/>
    <property type="match status" value="1"/>
</dbReference>
<dbReference type="InterPro" id="IPR050564">
    <property type="entry name" value="F420-G6PD/mer"/>
</dbReference>
<dbReference type="Pfam" id="PF00296">
    <property type="entry name" value="Bac_luciferase"/>
    <property type="match status" value="1"/>
</dbReference>
<dbReference type="PANTHER" id="PTHR43244:SF2">
    <property type="entry name" value="CONSERVED HYPOTHETICAL ALANINE AND PROLINE-RICH PROTEIN"/>
    <property type="match status" value="1"/>
</dbReference>
<dbReference type="InterPro" id="IPR036661">
    <property type="entry name" value="Luciferase-like_sf"/>
</dbReference>
<dbReference type="Gene3D" id="3.20.20.30">
    <property type="entry name" value="Luciferase-like domain"/>
    <property type="match status" value="1"/>
</dbReference>
<sequence>MSERQHWGILSPQLPAAQIAAIARSWEQKGMAGAFATQVYGPPWSALAAAATTTSELGLASGVALAFTRSPFETACAAMDLDRMSGGRFVLGVGPSIRSWSEGFFGAEYGKPLAHLREVIEIVRDVVAHAHTGELTGYEGTYHRHDWSEFQPSPEPVRTAIPIWVAALRRPLIRFSAQHADGLIGHPMWSSWWLQHEVGPALDAALADAGRRRADMHVNLWHWVAPTKDIRAGIDDAKATVAFYASQSQYEEYYEAHGFGDVARRLQKATPAEGFRAAARHVPDDMAQTFVHVGDPDDIAAALDGEWEIADSMCLTAPLGAPPDRAAGYRALIADVLHRPS</sequence>
<accession>A0A6J6DV31</accession>
<organism evidence="2">
    <name type="scientific">freshwater metagenome</name>
    <dbReference type="NCBI Taxonomy" id="449393"/>
    <lineage>
        <taxon>unclassified sequences</taxon>
        <taxon>metagenomes</taxon>
        <taxon>ecological metagenomes</taxon>
    </lineage>
</organism>
<proteinExistence type="predicted"/>
<evidence type="ECO:0000313" key="2">
    <source>
        <dbReference type="EMBL" id="CAB4567346.1"/>
    </source>
</evidence>
<dbReference type="AlphaFoldDB" id="A0A6J6DV31"/>
<feature type="domain" description="Luciferase-like" evidence="1">
    <location>
        <begin position="10"/>
        <end position="304"/>
    </location>
</feature>
<dbReference type="CDD" id="cd01097">
    <property type="entry name" value="Tetrahydromethanopterin_reductase"/>
    <property type="match status" value="1"/>
</dbReference>
<evidence type="ECO:0000259" key="1">
    <source>
        <dbReference type="Pfam" id="PF00296"/>
    </source>
</evidence>
<reference evidence="2" key="1">
    <citation type="submission" date="2020-05" db="EMBL/GenBank/DDBJ databases">
        <authorList>
            <person name="Chiriac C."/>
            <person name="Salcher M."/>
            <person name="Ghai R."/>
            <person name="Kavagutti S V."/>
        </authorList>
    </citation>
    <scope>NUCLEOTIDE SEQUENCE</scope>
</reference>
<protein>
    <submittedName>
        <fullName evidence="2">Unannotated protein</fullName>
    </submittedName>
</protein>
<dbReference type="PANTHER" id="PTHR43244">
    <property type="match status" value="1"/>
</dbReference>
<dbReference type="EMBL" id="CAEZSR010000081">
    <property type="protein sequence ID" value="CAB4567346.1"/>
    <property type="molecule type" value="Genomic_DNA"/>
</dbReference>
<name>A0A6J6DV31_9ZZZZ</name>
<dbReference type="GO" id="GO:0016705">
    <property type="term" value="F:oxidoreductase activity, acting on paired donors, with incorporation or reduction of molecular oxygen"/>
    <property type="evidence" value="ECO:0007669"/>
    <property type="project" value="InterPro"/>
</dbReference>
<gene>
    <name evidence="2" type="ORF">UFOPK1493_02172</name>
</gene>
<dbReference type="InterPro" id="IPR011251">
    <property type="entry name" value="Luciferase-like_dom"/>
</dbReference>